<organism evidence="2 3">
    <name type="scientific">Cotesia glomerata</name>
    <name type="common">Lepidopteran parasitic wasp</name>
    <name type="synonym">Apanteles glomeratus</name>
    <dbReference type="NCBI Taxonomy" id="32391"/>
    <lineage>
        <taxon>Eukaryota</taxon>
        <taxon>Metazoa</taxon>
        <taxon>Ecdysozoa</taxon>
        <taxon>Arthropoda</taxon>
        <taxon>Hexapoda</taxon>
        <taxon>Insecta</taxon>
        <taxon>Pterygota</taxon>
        <taxon>Neoptera</taxon>
        <taxon>Endopterygota</taxon>
        <taxon>Hymenoptera</taxon>
        <taxon>Apocrita</taxon>
        <taxon>Ichneumonoidea</taxon>
        <taxon>Braconidae</taxon>
        <taxon>Microgastrinae</taxon>
        <taxon>Cotesia</taxon>
    </lineage>
</organism>
<dbReference type="AlphaFoldDB" id="A0AAV7I0W2"/>
<protein>
    <submittedName>
        <fullName evidence="2">Uncharacterized protein</fullName>
    </submittedName>
</protein>
<dbReference type="EMBL" id="JAHXZJ010002609">
    <property type="protein sequence ID" value="KAH0540673.1"/>
    <property type="molecule type" value="Genomic_DNA"/>
</dbReference>
<dbReference type="Proteomes" id="UP000826195">
    <property type="component" value="Unassembled WGS sequence"/>
</dbReference>
<feature type="compositionally biased region" description="Polar residues" evidence="1">
    <location>
        <begin position="11"/>
        <end position="20"/>
    </location>
</feature>
<gene>
    <name evidence="2" type="ORF">KQX54_018973</name>
</gene>
<comment type="caution">
    <text evidence="2">The sequence shown here is derived from an EMBL/GenBank/DDBJ whole genome shotgun (WGS) entry which is preliminary data.</text>
</comment>
<name>A0AAV7I0W2_COTGL</name>
<sequence length="118" mass="13371">MKMKNKLKQISFKQNEQTSSTKRLTEFNRLFLSTLWIILNIKEAKDSAASSHKSQVSASISFIVLFRTVLSIILKLPEMEPNTGQQLRVVLRAVAQNLLHSANFVGECLIDRARALQV</sequence>
<reference evidence="2 3" key="1">
    <citation type="journal article" date="2021" name="J. Hered.">
        <title>A chromosome-level genome assembly of the parasitoid wasp, Cotesia glomerata (Hymenoptera: Braconidae).</title>
        <authorList>
            <person name="Pinto B.J."/>
            <person name="Weis J.J."/>
            <person name="Gamble T."/>
            <person name="Ode P.J."/>
            <person name="Paul R."/>
            <person name="Zaspel J.M."/>
        </authorList>
    </citation>
    <scope>NUCLEOTIDE SEQUENCE [LARGE SCALE GENOMIC DNA]</scope>
    <source>
        <strain evidence="2">CgM1</strain>
    </source>
</reference>
<keyword evidence="3" id="KW-1185">Reference proteome</keyword>
<accession>A0AAV7I0W2</accession>
<evidence type="ECO:0000313" key="2">
    <source>
        <dbReference type="EMBL" id="KAH0540673.1"/>
    </source>
</evidence>
<evidence type="ECO:0000256" key="1">
    <source>
        <dbReference type="SAM" id="MobiDB-lite"/>
    </source>
</evidence>
<proteinExistence type="predicted"/>
<feature type="region of interest" description="Disordered" evidence="1">
    <location>
        <begin position="1"/>
        <end position="20"/>
    </location>
</feature>
<evidence type="ECO:0000313" key="3">
    <source>
        <dbReference type="Proteomes" id="UP000826195"/>
    </source>
</evidence>